<accession>A0A0R3R439</accession>
<sequence length="335" mass="38297">MGDLRKGFKVNTCDSLSEKVTVDGRNVLLQVERDEDFVITSRVNPCLKYSIFTFSYIFLLLSVGLLTLGIWAQTAKSGVLFSLKKFDSKKIALLLDPTVLIFLTGIITIIISFCGAVGSLRDNCFYLMLYVCMLGFIIITYFMLIITAVFISRVLLNVVETTIQDTIILYRDEPDLQLLVDWIQTTVKCCGAFSPHDWNNNIYFRYSNFSDANILRTYESLEAGGVPFSCCKETKSTTASLSNMFCGIGARIPPPFAPLDDKGMFLRDDIHQQGCIEMIKEFLIRNILYITPAIFIFLIIQLFCLFSAYILQNQIFEQREDWYSTQKLKVFVYEQ</sequence>
<evidence type="ECO:0000256" key="5">
    <source>
        <dbReference type="SAM" id="Phobius"/>
    </source>
</evidence>
<feature type="transmembrane region" description="Helical" evidence="5">
    <location>
        <begin position="125"/>
        <end position="151"/>
    </location>
</feature>
<gene>
    <name evidence="6" type="ORF">BTMF_LOCUS12775</name>
</gene>
<dbReference type="WBParaSite" id="BTMF_0001477901-mRNA-1">
    <property type="protein sequence ID" value="BTMF_0001477901-mRNA-1"/>
    <property type="gene ID" value="BTMF_0001477901"/>
</dbReference>
<dbReference type="Pfam" id="PF00335">
    <property type="entry name" value="Tetraspanin"/>
    <property type="match status" value="1"/>
</dbReference>
<keyword evidence="4 5" id="KW-0472">Membrane</keyword>
<dbReference type="Proteomes" id="UP000280834">
    <property type="component" value="Unassembled WGS sequence"/>
</dbReference>
<organism evidence="8">
    <name type="scientific">Brugia timori</name>
    <dbReference type="NCBI Taxonomy" id="42155"/>
    <lineage>
        <taxon>Eukaryota</taxon>
        <taxon>Metazoa</taxon>
        <taxon>Ecdysozoa</taxon>
        <taxon>Nematoda</taxon>
        <taxon>Chromadorea</taxon>
        <taxon>Rhabditida</taxon>
        <taxon>Spirurina</taxon>
        <taxon>Spiruromorpha</taxon>
        <taxon>Filarioidea</taxon>
        <taxon>Onchocercidae</taxon>
        <taxon>Brugia</taxon>
    </lineage>
</organism>
<keyword evidence="2 5" id="KW-0812">Transmembrane</keyword>
<comment type="subcellular location">
    <subcellularLocation>
        <location evidence="1">Membrane</location>
        <topology evidence="1">Multi-pass membrane protein</topology>
    </subcellularLocation>
</comment>
<reference evidence="8" key="1">
    <citation type="submission" date="2017-02" db="UniProtKB">
        <authorList>
            <consortium name="WormBaseParasite"/>
        </authorList>
    </citation>
    <scope>IDENTIFICATION</scope>
</reference>
<dbReference type="InterPro" id="IPR008952">
    <property type="entry name" value="Tetraspanin_EC2_sf"/>
</dbReference>
<evidence type="ECO:0000256" key="1">
    <source>
        <dbReference type="ARBA" id="ARBA00004141"/>
    </source>
</evidence>
<dbReference type="EMBL" id="UZAG01019463">
    <property type="protein sequence ID" value="VDO43817.1"/>
    <property type="molecule type" value="Genomic_DNA"/>
</dbReference>
<feature type="transmembrane region" description="Helical" evidence="5">
    <location>
        <begin position="51"/>
        <end position="72"/>
    </location>
</feature>
<protein>
    <submittedName>
        <fullName evidence="8">Tetraspanin</fullName>
    </submittedName>
</protein>
<dbReference type="Gene3D" id="1.10.1450.10">
    <property type="entry name" value="Tetraspanin"/>
    <property type="match status" value="1"/>
</dbReference>
<dbReference type="SUPFAM" id="SSF48652">
    <property type="entry name" value="Tetraspanin"/>
    <property type="match status" value="1"/>
</dbReference>
<feature type="transmembrane region" description="Helical" evidence="5">
    <location>
        <begin position="287"/>
        <end position="311"/>
    </location>
</feature>
<dbReference type="GO" id="GO:0005886">
    <property type="term" value="C:plasma membrane"/>
    <property type="evidence" value="ECO:0007669"/>
    <property type="project" value="TreeGrafter"/>
</dbReference>
<proteinExistence type="predicted"/>
<evidence type="ECO:0000256" key="2">
    <source>
        <dbReference type="ARBA" id="ARBA00022692"/>
    </source>
</evidence>
<keyword evidence="3 5" id="KW-1133">Transmembrane helix</keyword>
<reference evidence="6 7" key="2">
    <citation type="submission" date="2018-11" db="EMBL/GenBank/DDBJ databases">
        <authorList>
            <consortium name="Pathogen Informatics"/>
        </authorList>
    </citation>
    <scope>NUCLEOTIDE SEQUENCE [LARGE SCALE GENOMIC DNA]</scope>
</reference>
<dbReference type="PRINTS" id="PR00259">
    <property type="entry name" value="TMFOUR"/>
</dbReference>
<feature type="transmembrane region" description="Helical" evidence="5">
    <location>
        <begin position="93"/>
        <end position="119"/>
    </location>
</feature>
<evidence type="ECO:0000313" key="7">
    <source>
        <dbReference type="Proteomes" id="UP000280834"/>
    </source>
</evidence>
<dbReference type="AlphaFoldDB" id="A0A0R3R439"/>
<name>A0A0R3R439_9BILA</name>
<evidence type="ECO:0000256" key="4">
    <source>
        <dbReference type="ARBA" id="ARBA00023136"/>
    </source>
</evidence>
<evidence type="ECO:0000313" key="6">
    <source>
        <dbReference type="EMBL" id="VDO43817.1"/>
    </source>
</evidence>
<keyword evidence="7" id="KW-1185">Reference proteome</keyword>
<dbReference type="STRING" id="42155.A0A0R3R439"/>
<dbReference type="InterPro" id="IPR018499">
    <property type="entry name" value="Tetraspanin/Peripherin"/>
</dbReference>
<evidence type="ECO:0000313" key="8">
    <source>
        <dbReference type="WBParaSite" id="BTMF_0001477901-mRNA-1"/>
    </source>
</evidence>
<dbReference type="PANTHER" id="PTHR19282:SF431">
    <property type="entry name" value="TETRASPANIN 26A, ISOFORM B-RELATED"/>
    <property type="match status" value="1"/>
</dbReference>
<evidence type="ECO:0000256" key="3">
    <source>
        <dbReference type="ARBA" id="ARBA00022989"/>
    </source>
</evidence>
<dbReference type="PANTHER" id="PTHR19282">
    <property type="entry name" value="TETRASPANIN"/>
    <property type="match status" value="1"/>
</dbReference>